<comment type="caution">
    <text evidence="3">The sequence shown here is derived from an EMBL/GenBank/DDBJ whole genome shotgun (WGS) entry which is preliminary data.</text>
</comment>
<keyword evidence="4" id="KW-1185">Reference proteome</keyword>
<gene>
    <name evidence="3" type="ORF">P43SY_004285</name>
</gene>
<accession>A0AAD5Q5U4</accession>
<evidence type="ECO:0000313" key="4">
    <source>
        <dbReference type="Proteomes" id="UP001209570"/>
    </source>
</evidence>
<name>A0AAD5Q5U4_PYTIN</name>
<keyword evidence="2" id="KW-1133">Transmembrane helix</keyword>
<organism evidence="3 4">
    <name type="scientific">Pythium insidiosum</name>
    <name type="common">Pythiosis disease agent</name>
    <dbReference type="NCBI Taxonomy" id="114742"/>
    <lineage>
        <taxon>Eukaryota</taxon>
        <taxon>Sar</taxon>
        <taxon>Stramenopiles</taxon>
        <taxon>Oomycota</taxon>
        <taxon>Peronosporomycetes</taxon>
        <taxon>Pythiales</taxon>
        <taxon>Pythiaceae</taxon>
        <taxon>Pythium</taxon>
    </lineage>
</organism>
<reference evidence="3" key="1">
    <citation type="submission" date="2021-12" db="EMBL/GenBank/DDBJ databases">
        <title>Prjna785345.</title>
        <authorList>
            <person name="Rujirawat T."/>
            <person name="Krajaejun T."/>
        </authorList>
    </citation>
    <scope>NUCLEOTIDE SEQUENCE</scope>
    <source>
        <strain evidence="3">Pi057C3</strain>
    </source>
</reference>
<dbReference type="AlphaFoldDB" id="A0AAD5Q5U4"/>
<feature type="region of interest" description="Disordered" evidence="1">
    <location>
        <begin position="1"/>
        <end position="23"/>
    </location>
</feature>
<protein>
    <recommendedName>
        <fullName evidence="5">Transmembrane protein</fullName>
    </recommendedName>
</protein>
<evidence type="ECO:0000313" key="3">
    <source>
        <dbReference type="EMBL" id="KAJ0395460.1"/>
    </source>
</evidence>
<keyword evidence="2" id="KW-0472">Membrane</keyword>
<evidence type="ECO:0008006" key="5">
    <source>
        <dbReference type="Google" id="ProtNLM"/>
    </source>
</evidence>
<sequence>MDPTERPEKPVEDEARNDPCASEAHEHCASDVELLTLLELSKHPIEDRITQVRQRLRDCLIEHAEQLSPQCVHSLVDGVATAQSVVPLPLPPNNDTGLAPREHDGAVPVPVIRPSDASPQEESAVEVRIFLINRHGAPAVAAPRTSYIRVGGDAAQYADHHSGSGAVASGMSVPLWIGIVMLPFLCVGIVASFRQLSTFLRRRRDVVYRVGTTQYTPIRSGSKSLGT</sequence>
<dbReference type="Proteomes" id="UP001209570">
    <property type="component" value="Unassembled WGS sequence"/>
</dbReference>
<dbReference type="EMBL" id="JAKCXM010000344">
    <property type="protein sequence ID" value="KAJ0395460.1"/>
    <property type="molecule type" value="Genomic_DNA"/>
</dbReference>
<feature type="transmembrane region" description="Helical" evidence="2">
    <location>
        <begin position="173"/>
        <end position="193"/>
    </location>
</feature>
<keyword evidence="2" id="KW-0812">Transmembrane</keyword>
<evidence type="ECO:0000256" key="1">
    <source>
        <dbReference type="SAM" id="MobiDB-lite"/>
    </source>
</evidence>
<evidence type="ECO:0000256" key="2">
    <source>
        <dbReference type="SAM" id="Phobius"/>
    </source>
</evidence>
<proteinExistence type="predicted"/>